<keyword evidence="3" id="KW-1185">Reference proteome</keyword>
<feature type="region of interest" description="Disordered" evidence="1">
    <location>
        <begin position="1"/>
        <end position="170"/>
    </location>
</feature>
<proteinExistence type="predicted"/>
<evidence type="ECO:0000313" key="3">
    <source>
        <dbReference type="Proteomes" id="UP000199632"/>
    </source>
</evidence>
<evidence type="ECO:0000313" key="2">
    <source>
        <dbReference type="EMBL" id="SDY85580.1"/>
    </source>
</evidence>
<organism evidence="2 3">
    <name type="scientific">Asanoa ishikariensis</name>
    <dbReference type="NCBI Taxonomy" id="137265"/>
    <lineage>
        <taxon>Bacteria</taxon>
        <taxon>Bacillati</taxon>
        <taxon>Actinomycetota</taxon>
        <taxon>Actinomycetes</taxon>
        <taxon>Micromonosporales</taxon>
        <taxon>Micromonosporaceae</taxon>
        <taxon>Asanoa</taxon>
    </lineage>
</organism>
<accession>A0A1H3NA79</accession>
<feature type="compositionally biased region" description="Basic and acidic residues" evidence="1">
    <location>
        <begin position="69"/>
        <end position="78"/>
    </location>
</feature>
<sequence>MSEFHNGAISRLHSVNRSKRPAVNVEHDQRRDQQTPPAMHAQKLRFTGVRRPDGEPFGNAPRIVTSAAEARDHVFRDGRVHHKSRSPSDGVGHVDDGESGRHGAAVREQSSTRDHPGRSRQAEQIGSPVGGRYRCGPQQRYASRVLASEQPQDPRRCRHSFGVRAPQNNPAPALLSFEPAFESEEFQCPHHGRARGAELADEVGLTREQRADRVAAGDDPVLDRAGDQRVLRCRFQCHHTPPSRRVVSPSAST</sequence>
<protein>
    <submittedName>
        <fullName evidence="2">Uncharacterized protein</fullName>
    </submittedName>
</protein>
<dbReference type="Proteomes" id="UP000199632">
    <property type="component" value="Unassembled WGS sequence"/>
</dbReference>
<name>A0A1H3NA79_9ACTN</name>
<reference evidence="3" key="1">
    <citation type="submission" date="2016-10" db="EMBL/GenBank/DDBJ databases">
        <authorList>
            <person name="Varghese N."/>
            <person name="Submissions S."/>
        </authorList>
    </citation>
    <scope>NUCLEOTIDE SEQUENCE [LARGE SCALE GENOMIC DNA]</scope>
    <source>
        <strain evidence="3">DSM 44718</strain>
    </source>
</reference>
<dbReference type="EMBL" id="FNQB01000001">
    <property type="protein sequence ID" value="SDY85580.1"/>
    <property type="molecule type" value="Genomic_DNA"/>
</dbReference>
<evidence type="ECO:0000256" key="1">
    <source>
        <dbReference type="SAM" id="MobiDB-lite"/>
    </source>
</evidence>
<gene>
    <name evidence="2" type="ORF">SAMN05421684_1928</name>
</gene>
<feature type="compositionally biased region" description="Basic and acidic residues" evidence="1">
    <location>
        <begin position="92"/>
        <end position="101"/>
    </location>
</feature>
<dbReference type="AlphaFoldDB" id="A0A1H3NA79"/>
<feature type="compositionally biased region" description="Basic and acidic residues" evidence="1">
    <location>
        <begin position="110"/>
        <end position="121"/>
    </location>
</feature>